<dbReference type="GO" id="GO:0007059">
    <property type="term" value="P:chromosome segregation"/>
    <property type="evidence" value="ECO:0007669"/>
    <property type="project" value="UniProtKB-KW"/>
</dbReference>
<keyword evidence="4" id="KW-0132">Cell division</keyword>
<dbReference type="InterPro" id="IPR018541">
    <property type="entry name" value="Ftsk_gamma"/>
</dbReference>
<dbReference type="SUPFAM" id="SSF52540">
    <property type="entry name" value="P-loop containing nucleoside triphosphate hydrolases"/>
    <property type="match status" value="1"/>
</dbReference>
<evidence type="ECO:0000256" key="17">
    <source>
        <dbReference type="SAM" id="Phobius"/>
    </source>
</evidence>
<feature type="transmembrane region" description="Helical" evidence="17">
    <location>
        <begin position="159"/>
        <end position="181"/>
    </location>
</feature>
<gene>
    <name evidence="19" type="ORF">HMPREF9623_00143</name>
</gene>
<keyword evidence="9 17" id="KW-1133">Transmembrane helix</keyword>
<keyword evidence="7" id="KW-0159">Chromosome partition</keyword>
<evidence type="ECO:0000256" key="8">
    <source>
        <dbReference type="ARBA" id="ARBA00022840"/>
    </source>
</evidence>
<dbReference type="EMBL" id="AGEL01000003">
    <property type="protein sequence ID" value="EHO17959.1"/>
    <property type="molecule type" value="Genomic_DNA"/>
</dbReference>
<reference evidence="19 20" key="1">
    <citation type="submission" date="2011-10" db="EMBL/GenBank/DDBJ databases">
        <title>The Genome Sequence of Lachnospiraceae bacterium ACC2.</title>
        <authorList>
            <consortium name="The Broad Institute Genome Sequencing Platform"/>
            <person name="Earl A."/>
            <person name="Ward D."/>
            <person name="Feldgarden M."/>
            <person name="Gevers D."/>
            <person name="Sizova M."/>
            <person name="Hazen A."/>
            <person name="Epstein S."/>
            <person name="Young S.K."/>
            <person name="Zeng Q."/>
            <person name="Gargeya S."/>
            <person name="Fitzgerald M."/>
            <person name="Haas B."/>
            <person name="Abouelleil A."/>
            <person name="Alvarado L."/>
            <person name="Arachchi H.M."/>
            <person name="Berlin A."/>
            <person name="Brown A."/>
            <person name="Chapman S.B."/>
            <person name="Chen Z."/>
            <person name="Dunbar C."/>
            <person name="Freedman E."/>
            <person name="Gearin G."/>
            <person name="Goldberg J."/>
            <person name="Griggs A."/>
            <person name="Gujja S."/>
            <person name="Heiman D."/>
            <person name="Howarth C."/>
            <person name="Larson L."/>
            <person name="Lui A."/>
            <person name="MacDonald P.J.P."/>
            <person name="Montmayeur A."/>
            <person name="Murphy C."/>
            <person name="Neiman D."/>
            <person name="Pearson M."/>
            <person name="Priest M."/>
            <person name="Roberts A."/>
            <person name="Saif S."/>
            <person name="Shea T."/>
            <person name="Shenoy N."/>
            <person name="Sisk P."/>
            <person name="Stolte C."/>
            <person name="Sykes S."/>
            <person name="Wortman J."/>
            <person name="Nusbaum C."/>
            <person name="Birren B."/>
        </authorList>
    </citation>
    <scope>NUCLEOTIDE SEQUENCE [LARGE SCALE GENOMIC DNA]</scope>
    <source>
        <strain evidence="19 20">ACC2</strain>
    </source>
</reference>
<comment type="similarity">
    <text evidence="2">Belongs to the FtsK/SpoIIIE/SftA family.</text>
</comment>
<evidence type="ECO:0000256" key="1">
    <source>
        <dbReference type="ARBA" id="ARBA00004651"/>
    </source>
</evidence>
<feature type="transmembrane region" description="Helical" evidence="17">
    <location>
        <begin position="76"/>
        <end position="99"/>
    </location>
</feature>
<feature type="domain" description="FtsK" evidence="18">
    <location>
        <begin position="625"/>
        <end position="825"/>
    </location>
</feature>
<evidence type="ECO:0000256" key="2">
    <source>
        <dbReference type="ARBA" id="ARBA00006474"/>
    </source>
</evidence>
<evidence type="ECO:0000256" key="5">
    <source>
        <dbReference type="ARBA" id="ARBA00022692"/>
    </source>
</evidence>
<dbReference type="CDD" id="cd01127">
    <property type="entry name" value="TrwB_TraG_TraD_VirD4"/>
    <property type="match status" value="1"/>
</dbReference>
<dbReference type="Pfam" id="PF17854">
    <property type="entry name" value="FtsK_alpha"/>
    <property type="match status" value="1"/>
</dbReference>
<dbReference type="GeneID" id="86939942"/>
<organism evidence="19 20">
    <name type="scientific">Stomatobaculum longum</name>
    <dbReference type="NCBI Taxonomy" id="796942"/>
    <lineage>
        <taxon>Bacteria</taxon>
        <taxon>Bacillati</taxon>
        <taxon>Bacillota</taxon>
        <taxon>Clostridia</taxon>
        <taxon>Lachnospirales</taxon>
        <taxon>Lachnospiraceae</taxon>
        <taxon>Stomatobaculum</taxon>
    </lineage>
</organism>
<dbReference type="Gene3D" id="3.30.980.40">
    <property type="match status" value="1"/>
</dbReference>
<dbReference type="GO" id="GO:0005886">
    <property type="term" value="C:plasma membrane"/>
    <property type="evidence" value="ECO:0007669"/>
    <property type="project" value="UniProtKB-SubCell"/>
</dbReference>
<dbReference type="SUPFAM" id="SSF46785">
    <property type="entry name" value="Winged helix' DNA-binding domain"/>
    <property type="match status" value="1"/>
</dbReference>
<dbReference type="PANTHER" id="PTHR22683">
    <property type="entry name" value="SPORULATION PROTEIN RELATED"/>
    <property type="match status" value="1"/>
</dbReference>
<dbReference type="InterPro" id="IPR036390">
    <property type="entry name" value="WH_DNA-bd_sf"/>
</dbReference>
<dbReference type="RefSeq" id="WP_009531978.1">
    <property type="nucleotide sequence ID" value="NZ_JH590861.1"/>
</dbReference>
<evidence type="ECO:0000256" key="10">
    <source>
        <dbReference type="ARBA" id="ARBA00023125"/>
    </source>
</evidence>
<dbReference type="Pfam" id="PF01580">
    <property type="entry name" value="FtsK_SpoIIIE"/>
    <property type="match status" value="1"/>
</dbReference>
<dbReference type="InterPro" id="IPR002543">
    <property type="entry name" value="FtsK_dom"/>
</dbReference>
<evidence type="ECO:0000256" key="12">
    <source>
        <dbReference type="ARBA" id="ARBA00023306"/>
    </source>
</evidence>
<dbReference type="PANTHER" id="PTHR22683:SF41">
    <property type="entry name" value="DNA TRANSLOCASE FTSK"/>
    <property type="match status" value="1"/>
</dbReference>
<protein>
    <recommendedName>
        <fullName evidence="18">FtsK domain-containing protein</fullName>
    </recommendedName>
</protein>
<accession>A0AA37DH08</accession>
<feature type="compositionally biased region" description="Low complexity" evidence="16">
    <location>
        <begin position="323"/>
        <end position="332"/>
    </location>
</feature>
<evidence type="ECO:0000256" key="3">
    <source>
        <dbReference type="ARBA" id="ARBA00022475"/>
    </source>
</evidence>
<evidence type="ECO:0000313" key="20">
    <source>
        <dbReference type="Proteomes" id="UP000018466"/>
    </source>
</evidence>
<dbReference type="InterPro" id="IPR050206">
    <property type="entry name" value="FtsK/SpoIIIE/SftA"/>
</dbReference>
<keyword evidence="6 15" id="KW-0547">Nucleotide-binding</keyword>
<comment type="function">
    <text evidence="13">Essential cell division protein that coordinates cell division and chromosome segregation. The N-terminus is involved in assembly of the cell-division machinery. The C-terminus functions as a DNA motor that moves dsDNA in an ATP-dependent manner towards the dif recombination site, which is located within the replication terminus region. Required for activation of the Xer recombinase, allowing activation of chromosome unlinking by recombination.</text>
</comment>
<dbReference type="SMART" id="SM00843">
    <property type="entry name" value="Ftsk_gamma"/>
    <property type="match status" value="1"/>
</dbReference>
<keyword evidence="5 17" id="KW-0812">Transmembrane</keyword>
<evidence type="ECO:0000256" key="14">
    <source>
        <dbReference type="ARBA" id="ARBA00025923"/>
    </source>
</evidence>
<keyword evidence="10" id="KW-0238">DNA-binding</keyword>
<sequence>MAQKKGGSRRRTATTAKNRKRSSATVRKKRQSAAEQPLFLREEALPLLFGLLAVLLLLSNFGLCGALGAVLRDVQLGLFGSPGLLFPLLLCGIVIYSPLSGDKERALQKNTALLLSYVFLIVLVHLLQGTEGGDLAYLYAGKRGGGAVGGLLAGALRTVLGQVGAVLIVLVLLILCLSYITEKSFVALVQRYSGKAYVRTREELARRRAERDQREAALSAEVAARLEELEAEKAALEAGNPVTENSEAAKTETAPAPRTSWRKMIDAIQPDKQTTEEEADTLPREVIRTEITDDWEERRSARREFREEDEPEVLHFSRDVYSPEEPVTEEAPAAPPTPDLYADGDPALLEALRRADEILRRDDSPSEETAVSRKEEMYDEPTYDEAVSFGEVYEAPETELSEAEKAEKLAQIEKSEAAEWNRDEEEIPRSIEIAEAEPLRPLSFRTEESSVATGIASARTAMPRQETAVRQQSADRQVSAPKRPAPPKKYKTPPLDLLEKGKEKRQESDLEYRTTALKLEETLHNFGVDVKVTNFSCGPAVTRYELLPAQGVKVGRIVALADDIKLSLAAADIRIEAPIPGKSAVGIEVPNKENNTVYLRDLLESERFKKANGKISFAVGKDIAGQTVVTDIAKMPHLLIAGATGSGKSVCINTLIMSILYRYRPEEVKLIMIDPKVVELSVYNGIPHLLIPVVTDPKKAAGALNWAVAEMTDRYRKFAETGVRDLRGYNERIRAAAASGTVNQEDLPTPLPQLVIIIDELADLMMVSKNEVEEAICRIAQLARAAGMHLVIATQRPSVNVITGLIKANIPSRIAFAVSSGIDSRTILDGVGAEKLLGKGDMLFFPQGIPKPVRVQGAFVSDQEVQKAVEFIREEEIPLSYSEEIEDKILRSGDSPAVQAADSGRDPLFFQAGRFVIEKNKASIGNLQRMFKIGFNRAARIMDQLAAAGVVGEEQGTKPRELLMSMEEFEAMEQ</sequence>
<dbReference type="PROSITE" id="PS50901">
    <property type="entry name" value="FTSK"/>
    <property type="match status" value="1"/>
</dbReference>
<comment type="subcellular location">
    <subcellularLocation>
        <location evidence="1">Cell membrane</location>
        <topology evidence="1">Multi-pass membrane protein</topology>
    </subcellularLocation>
</comment>
<name>A0AA37DH08_9FIRM</name>
<keyword evidence="3" id="KW-1003">Cell membrane</keyword>
<evidence type="ECO:0000256" key="4">
    <source>
        <dbReference type="ARBA" id="ARBA00022618"/>
    </source>
</evidence>
<dbReference type="AlphaFoldDB" id="A0AA37DH08"/>
<feature type="compositionally biased region" description="Basic and acidic residues" evidence="16">
    <location>
        <begin position="281"/>
        <end position="318"/>
    </location>
</feature>
<evidence type="ECO:0000259" key="18">
    <source>
        <dbReference type="PROSITE" id="PS50901"/>
    </source>
</evidence>
<feature type="compositionally biased region" description="Basic and acidic residues" evidence="16">
    <location>
        <begin position="356"/>
        <end position="376"/>
    </location>
</feature>
<keyword evidence="12" id="KW-0131">Cell cycle</keyword>
<dbReference type="Gene3D" id="3.40.50.300">
    <property type="entry name" value="P-loop containing nucleotide triphosphate hydrolases"/>
    <property type="match status" value="1"/>
</dbReference>
<comment type="subunit">
    <text evidence="14">Homohexamer. Forms a ring that surrounds DNA.</text>
</comment>
<evidence type="ECO:0000313" key="19">
    <source>
        <dbReference type="EMBL" id="EHO17959.1"/>
    </source>
</evidence>
<dbReference type="Pfam" id="PF13491">
    <property type="entry name" value="FtsK_4TM"/>
    <property type="match status" value="1"/>
</dbReference>
<dbReference type="Gene3D" id="1.10.10.10">
    <property type="entry name" value="Winged helix-like DNA-binding domain superfamily/Winged helix DNA-binding domain"/>
    <property type="match status" value="1"/>
</dbReference>
<dbReference type="InterPro" id="IPR025199">
    <property type="entry name" value="FtsK_4TM"/>
</dbReference>
<dbReference type="Proteomes" id="UP000018466">
    <property type="component" value="Unassembled WGS sequence"/>
</dbReference>
<dbReference type="InterPro" id="IPR003593">
    <property type="entry name" value="AAA+_ATPase"/>
</dbReference>
<evidence type="ECO:0000256" key="13">
    <source>
        <dbReference type="ARBA" id="ARBA00024986"/>
    </source>
</evidence>
<dbReference type="Pfam" id="PF09397">
    <property type="entry name" value="FtsK_gamma"/>
    <property type="match status" value="1"/>
</dbReference>
<feature type="region of interest" description="Disordered" evidence="16">
    <location>
        <begin position="1"/>
        <end position="29"/>
    </location>
</feature>
<proteinExistence type="inferred from homology"/>
<dbReference type="InterPro" id="IPR036388">
    <property type="entry name" value="WH-like_DNA-bd_sf"/>
</dbReference>
<feature type="region of interest" description="Disordered" evidence="16">
    <location>
        <begin position="237"/>
        <end position="344"/>
    </location>
</feature>
<evidence type="ECO:0000256" key="9">
    <source>
        <dbReference type="ARBA" id="ARBA00022989"/>
    </source>
</evidence>
<keyword evidence="11 17" id="KW-0472">Membrane</keyword>
<keyword evidence="20" id="KW-1185">Reference proteome</keyword>
<dbReference type="InterPro" id="IPR027417">
    <property type="entry name" value="P-loop_NTPase"/>
</dbReference>
<evidence type="ECO:0000256" key="7">
    <source>
        <dbReference type="ARBA" id="ARBA00022829"/>
    </source>
</evidence>
<evidence type="ECO:0000256" key="6">
    <source>
        <dbReference type="ARBA" id="ARBA00022741"/>
    </source>
</evidence>
<evidence type="ECO:0000256" key="16">
    <source>
        <dbReference type="SAM" id="MobiDB-lite"/>
    </source>
</evidence>
<feature type="region of interest" description="Disordered" evidence="16">
    <location>
        <begin position="356"/>
        <end position="383"/>
    </location>
</feature>
<comment type="caution">
    <text evidence="19">The sequence shown here is derived from an EMBL/GenBank/DDBJ whole genome shotgun (WGS) entry which is preliminary data.</text>
</comment>
<dbReference type="SMART" id="SM00382">
    <property type="entry name" value="AAA"/>
    <property type="match status" value="1"/>
</dbReference>
<evidence type="ECO:0000256" key="15">
    <source>
        <dbReference type="PROSITE-ProRule" id="PRU00289"/>
    </source>
</evidence>
<dbReference type="GO" id="GO:0051301">
    <property type="term" value="P:cell division"/>
    <property type="evidence" value="ECO:0007669"/>
    <property type="project" value="UniProtKB-KW"/>
</dbReference>
<dbReference type="GO" id="GO:0003677">
    <property type="term" value="F:DNA binding"/>
    <property type="evidence" value="ECO:0007669"/>
    <property type="project" value="UniProtKB-KW"/>
</dbReference>
<feature type="compositionally biased region" description="Basic and acidic residues" evidence="16">
    <location>
        <begin position="497"/>
        <end position="509"/>
    </location>
</feature>
<feature type="transmembrane region" description="Helical" evidence="17">
    <location>
        <begin position="111"/>
        <end position="128"/>
    </location>
</feature>
<feature type="binding site" evidence="15">
    <location>
        <begin position="642"/>
        <end position="649"/>
    </location>
    <ligand>
        <name>ATP</name>
        <dbReference type="ChEBI" id="CHEBI:30616"/>
    </ligand>
</feature>
<evidence type="ECO:0000256" key="11">
    <source>
        <dbReference type="ARBA" id="ARBA00023136"/>
    </source>
</evidence>
<feature type="region of interest" description="Disordered" evidence="16">
    <location>
        <begin position="451"/>
        <end position="509"/>
    </location>
</feature>
<feature type="transmembrane region" description="Helical" evidence="17">
    <location>
        <begin position="47"/>
        <end position="70"/>
    </location>
</feature>
<dbReference type="InterPro" id="IPR041027">
    <property type="entry name" value="FtsK_alpha"/>
</dbReference>
<dbReference type="GO" id="GO:0005524">
    <property type="term" value="F:ATP binding"/>
    <property type="evidence" value="ECO:0007669"/>
    <property type="project" value="UniProtKB-UniRule"/>
</dbReference>
<keyword evidence="8 15" id="KW-0067">ATP-binding</keyword>